<evidence type="ECO:0000256" key="1">
    <source>
        <dbReference type="SAM" id="MobiDB-lite"/>
    </source>
</evidence>
<dbReference type="EMBL" id="JACYFU010000001">
    <property type="protein sequence ID" value="MBD8064775.1"/>
    <property type="molecule type" value="Genomic_DNA"/>
</dbReference>
<gene>
    <name evidence="2" type="ORF">IC608_04710</name>
</gene>
<dbReference type="AlphaFoldDB" id="A0A927FR93"/>
<feature type="region of interest" description="Disordered" evidence="1">
    <location>
        <begin position="40"/>
        <end position="70"/>
    </location>
</feature>
<protein>
    <submittedName>
        <fullName evidence="2">Uncharacterized protein</fullName>
    </submittedName>
</protein>
<organism evidence="2 3">
    <name type="scientific">Devosia oryzisoli</name>
    <dbReference type="NCBI Taxonomy" id="2774138"/>
    <lineage>
        <taxon>Bacteria</taxon>
        <taxon>Pseudomonadati</taxon>
        <taxon>Pseudomonadota</taxon>
        <taxon>Alphaproteobacteria</taxon>
        <taxon>Hyphomicrobiales</taxon>
        <taxon>Devosiaceae</taxon>
        <taxon>Devosia</taxon>
    </lineage>
</organism>
<dbReference type="Proteomes" id="UP000654108">
    <property type="component" value="Unassembled WGS sequence"/>
</dbReference>
<accession>A0A927FR93</accession>
<keyword evidence="3" id="KW-1185">Reference proteome</keyword>
<reference evidence="2" key="1">
    <citation type="submission" date="2020-09" db="EMBL/GenBank/DDBJ databases">
        <title>Genome seq and assembly of Devosia sp.</title>
        <authorList>
            <person name="Chhetri G."/>
        </authorList>
    </citation>
    <scope>NUCLEOTIDE SEQUENCE</scope>
    <source>
        <strain evidence="2">PTR5</strain>
    </source>
</reference>
<feature type="compositionally biased region" description="Basic residues" evidence="1">
    <location>
        <begin position="42"/>
        <end position="70"/>
    </location>
</feature>
<sequence length="70" mass="7650">MHRLPAIIDFDASAFPELQDIFHDIDMGIAAIVAADPTLQPRKAHARPKRRAKAPVAAPRRRSGRRAAAA</sequence>
<evidence type="ECO:0000313" key="3">
    <source>
        <dbReference type="Proteomes" id="UP000654108"/>
    </source>
</evidence>
<comment type="caution">
    <text evidence="2">The sequence shown here is derived from an EMBL/GenBank/DDBJ whole genome shotgun (WGS) entry which is preliminary data.</text>
</comment>
<dbReference type="RefSeq" id="WP_191773056.1">
    <property type="nucleotide sequence ID" value="NZ_JACYFU010000001.1"/>
</dbReference>
<name>A0A927FR93_9HYPH</name>
<proteinExistence type="predicted"/>
<evidence type="ECO:0000313" key="2">
    <source>
        <dbReference type="EMBL" id="MBD8064775.1"/>
    </source>
</evidence>